<organism evidence="1 2">
    <name type="scientific">Ralstonia chuxiongensis</name>
    <dbReference type="NCBI Taxonomy" id="2957504"/>
    <lineage>
        <taxon>Bacteria</taxon>
        <taxon>Pseudomonadati</taxon>
        <taxon>Pseudomonadota</taxon>
        <taxon>Betaproteobacteria</taxon>
        <taxon>Burkholderiales</taxon>
        <taxon>Burkholderiaceae</taxon>
        <taxon>Ralstonia</taxon>
    </lineage>
</organism>
<dbReference type="Proteomes" id="UP001162793">
    <property type="component" value="Unassembled WGS sequence"/>
</dbReference>
<evidence type="ECO:0000313" key="2">
    <source>
        <dbReference type="Proteomes" id="UP001162793"/>
    </source>
</evidence>
<sequence>MPQALRIYQLEFTQNNVSAGSLHTNLQTYAAPIALSDQRFIVGIRLNERGLRDLLGHFYSNGPAIMRVEHTDRDDYDRAVWTQINNIVNNATNANIEVDW</sequence>
<dbReference type="EMBL" id="JAMYWC010000001">
    <property type="protein sequence ID" value="MCP1171134.1"/>
    <property type="molecule type" value="Genomic_DNA"/>
</dbReference>
<gene>
    <name evidence="1" type="ORF">NKG59_02135</name>
</gene>
<protein>
    <submittedName>
        <fullName evidence="1">Uncharacterized protein</fullName>
    </submittedName>
</protein>
<dbReference type="AlphaFoldDB" id="A0AA42BFY4"/>
<name>A0AA42BFY4_9RALS</name>
<dbReference type="RefSeq" id="WP_024978550.1">
    <property type="nucleotide sequence ID" value="NZ_JAMYWC010000001.1"/>
</dbReference>
<keyword evidence="2" id="KW-1185">Reference proteome</keyword>
<accession>A0AA42BFY4</accession>
<proteinExistence type="predicted"/>
<evidence type="ECO:0000313" key="1">
    <source>
        <dbReference type="EMBL" id="MCP1171134.1"/>
    </source>
</evidence>
<reference evidence="2" key="1">
    <citation type="journal article" date="2023" name="Front. Microbiol.">
        <title>Ralstonia chuxiongensis sp. nov., Ralstonia mojiangensis sp. nov., and Ralstonia soli sp. nov., isolated from tobacco fields, are three novel species in the family Burkholderiaceae.</title>
        <authorList>
            <person name="Lu C.H."/>
            <person name="Zhang Y.Y."/>
            <person name="Jiang N."/>
            <person name="Chen W."/>
            <person name="Shao X."/>
            <person name="Zhao Z.M."/>
            <person name="Lu W.L."/>
            <person name="Hu X."/>
            <person name="Xi Y.X."/>
            <person name="Zou S.Y."/>
            <person name="Wei Q.J."/>
            <person name="Lin Z.L."/>
            <person name="Gong L."/>
            <person name="Gai X.T."/>
            <person name="Zhang L.Q."/>
            <person name="Li J.Y."/>
            <person name="Jin Y."/>
            <person name="Xia Z.Y."/>
        </authorList>
    </citation>
    <scope>NUCLEOTIDE SEQUENCE [LARGE SCALE GENOMIC DNA]</scope>
    <source>
        <strain evidence="2">21YRMH01-3</strain>
    </source>
</reference>
<comment type="caution">
    <text evidence="1">The sequence shown here is derived from an EMBL/GenBank/DDBJ whole genome shotgun (WGS) entry which is preliminary data.</text>
</comment>